<feature type="compositionally biased region" description="Basic and acidic residues" evidence="1">
    <location>
        <begin position="222"/>
        <end position="232"/>
    </location>
</feature>
<feature type="compositionally biased region" description="Polar residues" evidence="1">
    <location>
        <begin position="259"/>
        <end position="272"/>
    </location>
</feature>
<feature type="compositionally biased region" description="Low complexity" evidence="1">
    <location>
        <begin position="157"/>
        <end position="166"/>
    </location>
</feature>
<feature type="compositionally biased region" description="Basic and acidic residues" evidence="1">
    <location>
        <begin position="91"/>
        <end position="101"/>
    </location>
</feature>
<dbReference type="OrthoDB" id="10544149at2759"/>
<comment type="caution">
    <text evidence="2">The sequence shown here is derived from an EMBL/GenBank/DDBJ whole genome shotgun (WGS) entry which is preliminary data.</text>
</comment>
<protein>
    <submittedName>
        <fullName evidence="2">Uncharacterized protein</fullName>
    </submittedName>
</protein>
<evidence type="ECO:0000256" key="1">
    <source>
        <dbReference type="SAM" id="MobiDB-lite"/>
    </source>
</evidence>
<feature type="region of interest" description="Disordered" evidence="1">
    <location>
        <begin position="245"/>
        <end position="272"/>
    </location>
</feature>
<dbReference type="EMBL" id="SPNW01000058">
    <property type="protein sequence ID" value="TIA87345.1"/>
    <property type="molecule type" value="Genomic_DNA"/>
</dbReference>
<proteinExistence type="predicted"/>
<name>A0A4T0FII9_9BASI</name>
<gene>
    <name evidence="2" type="ORF">E3P99_03221</name>
</gene>
<feature type="region of interest" description="Disordered" evidence="1">
    <location>
        <begin position="1"/>
        <end position="25"/>
    </location>
</feature>
<keyword evidence="3" id="KW-1185">Reference proteome</keyword>
<feature type="compositionally biased region" description="Basic and acidic residues" evidence="1">
    <location>
        <begin position="59"/>
        <end position="72"/>
    </location>
</feature>
<feature type="compositionally biased region" description="Polar residues" evidence="1">
    <location>
        <begin position="209"/>
        <end position="221"/>
    </location>
</feature>
<evidence type="ECO:0000313" key="2">
    <source>
        <dbReference type="EMBL" id="TIA87345.1"/>
    </source>
</evidence>
<feature type="region of interest" description="Disordered" evidence="1">
    <location>
        <begin position="54"/>
        <end position="232"/>
    </location>
</feature>
<accession>A0A4T0FII9</accession>
<sequence length="285" mass="31313">MSQQYFRDLVNSRSKPAKVNKNEQRRLDNLNALAGELSTLGQAKSLNLDEISKQKQKQLNHEDSLADSELDKVIASTQSPPTVAQPPKKRARDDILQELRRSKAAKASDAADDSRDSPSTYKVPSPQALDSDDDIFADSGSYDPPQLSDSESEADSNSEALDAEASTADADNILEVDSTEPQRPISPLRQSLSPSPSPELDDSGRLVGLSSSALPNVSQRIQTDKDAEIADQRKQRKLIWLAKQGIKKDTGEGSEPLPQKTQTDSQKLNSDYQRINAYIQKKGNR</sequence>
<evidence type="ECO:0000313" key="3">
    <source>
        <dbReference type="Proteomes" id="UP000310189"/>
    </source>
</evidence>
<organism evidence="2 3">
    <name type="scientific">Wallemia hederae</name>
    <dbReference type="NCBI Taxonomy" id="1540922"/>
    <lineage>
        <taxon>Eukaryota</taxon>
        <taxon>Fungi</taxon>
        <taxon>Dikarya</taxon>
        <taxon>Basidiomycota</taxon>
        <taxon>Wallemiomycotina</taxon>
        <taxon>Wallemiomycetes</taxon>
        <taxon>Wallemiales</taxon>
        <taxon>Wallemiaceae</taxon>
        <taxon>Wallemia</taxon>
    </lineage>
</organism>
<dbReference type="Proteomes" id="UP000310189">
    <property type="component" value="Unassembled WGS sequence"/>
</dbReference>
<feature type="compositionally biased region" description="Low complexity" evidence="1">
    <location>
        <begin position="183"/>
        <end position="194"/>
    </location>
</feature>
<reference evidence="2 3" key="1">
    <citation type="submission" date="2019-03" db="EMBL/GenBank/DDBJ databases">
        <title>Sequencing 23 genomes of Wallemia ichthyophaga.</title>
        <authorList>
            <person name="Gostincar C."/>
        </authorList>
    </citation>
    <scope>NUCLEOTIDE SEQUENCE [LARGE SCALE GENOMIC DNA]</scope>
    <source>
        <strain evidence="2 3">EXF-5753</strain>
    </source>
</reference>
<dbReference type="AlphaFoldDB" id="A0A4T0FII9"/>